<sequence length="74" mass="8347">MKGSPFYNWSNPEENCHDIIISSWESLAEILPCDSQRRLSSLSVPRLPFLSSSSDPTVQTSTTNHLSFLPSFLF</sequence>
<keyword evidence="2" id="KW-1185">Reference proteome</keyword>
<dbReference type="Proteomes" id="UP001346869">
    <property type="component" value="Unassembled WGS sequence"/>
</dbReference>
<evidence type="ECO:0000313" key="2">
    <source>
        <dbReference type="Proteomes" id="UP001346869"/>
    </source>
</evidence>
<reference evidence="1 2" key="2">
    <citation type="journal article" date="2023" name="Mol. Biol. Evol.">
        <title>Genomics of Secondarily Temperate Adaptation in the Only Non-Antarctic Icefish.</title>
        <authorList>
            <person name="Rivera-Colon A.G."/>
            <person name="Rayamajhi N."/>
            <person name="Minhas B.F."/>
            <person name="Madrigal G."/>
            <person name="Bilyk K.T."/>
            <person name="Yoon V."/>
            <person name="Hune M."/>
            <person name="Gregory S."/>
            <person name="Cheng C.H.C."/>
            <person name="Catchen J.M."/>
        </authorList>
    </citation>
    <scope>NUCLEOTIDE SEQUENCE [LARGE SCALE GENOMIC DNA]</scope>
    <source>
        <strain evidence="1">JMC-PN-2008</strain>
    </source>
</reference>
<dbReference type="AlphaFoldDB" id="A0AAN8AL60"/>
<comment type="caution">
    <text evidence="1">The sequence shown here is derived from an EMBL/GenBank/DDBJ whole genome shotgun (WGS) entry which is preliminary data.</text>
</comment>
<proteinExistence type="predicted"/>
<protein>
    <submittedName>
        <fullName evidence="1">Uncharacterized protein</fullName>
    </submittedName>
</protein>
<organism evidence="1 2">
    <name type="scientific">Eleginops maclovinus</name>
    <name type="common">Patagonian blennie</name>
    <name type="synonym">Eleginus maclovinus</name>
    <dbReference type="NCBI Taxonomy" id="56733"/>
    <lineage>
        <taxon>Eukaryota</taxon>
        <taxon>Metazoa</taxon>
        <taxon>Chordata</taxon>
        <taxon>Craniata</taxon>
        <taxon>Vertebrata</taxon>
        <taxon>Euteleostomi</taxon>
        <taxon>Actinopterygii</taxon>
        <taxon>Neopterygii</taxon>
        <taxon>Teleostei</taxon>
        <taxon>Neoteleostei</taxon>
        <taxon>Acanthomorphata</taxon>
        <taxon>Eupercaria</taxon>
        <taxon>Perciformes</taxon>
        <taxon>Notothenioidei</taxon>
        <taxon>Eleginopidae</taxon>
        <taxon>Eleginops</taxon>
    </lineage>
</organism>
<gene>
    <name evidence="1" type="ORF">PBY51_003111</name>
</gene>
<dbReference type="EMBL" id="JAUZQC010000015">
    <property type="protein sequence ID" value="KAK5859013.1"/>
    <property type="molecule type" value="Genomic_DNA"/>
</dbReference>
<accession>A0AAN8AL60</accession>
<evidence type="ECO:0000313" key="1">
    <source>
        <dbReference type="EMBL" id="KAK5859013.1"/>
    </source>
</evidence>
<reference evidence="1 2" key="1">
    <citation type="journal article" date="2023" name="Genes (Basel)">
        <title>Chromosome-Level Genome Assembly and Circadian Gene Repertoire of the Patagonia Blennie Eleginops maclovinus-The Closest Ancestral Proxy of Antarctic Cryonotothenioids.</title>
        <authorList>
            <person name="Cheng C.C."/>
            <person name="Rivera-Colon A.G."/>
            <person name="Minhas B.F."/>
            <person name="Wilson L."/>
            <person name="Rayamajhi N."/>
            <person name="Vargas-Chacoff L."/>
            <person name="Catchen J.M."/>
        </authorList>
    </citation>
    <scope>NUCLEOTIDE SEQUENCE [LARGE SCALE GENOMIC DNA]</scope>
    <source>
        <strain evidence="1">JMC-PN-2008</strain>
    </source>
</reference>
<name>A0AAN8AL60_ELEMC</name>